<feature type="coiled-coil region" evidence="1">
    <location>
        <begin position="420"/>
        <end position="450"/>
    </location>
</feature>
<keyword evidence="1" id="KW-0175">Coiled coil</keyword>
<dbReference type="Proteomes" id="UP001365542">
    <property type="component" value="Unassembled WGS sequence"/>
</dbReference>
<dbReference type="InterPro" id="IPR055335">
    <property type="entry name" value="Ucp6/RUP1"/>
</dbReference>
<feature type="compositionally biased region" description="Pro residues" evidence="2">
    <location>
        <begin position="821"/>
        <end position="833"/>
    </location>
</feature>
<dbReference type="GO" id="GO:0005829">
    <property type="term" value="C:cytosol"/>
    <property type="evidence" value="ECO:0007669"/>
    <property type="project" value="TreeGrafter"/>
</dbReference>
<dbReference type="InterPro" id="IPR009060">
    <property type="entry name" value="UBA-like_sf"/>
</dbReference>
<dbReference type="GO" id="GO:0005634">
    <property type="term" value="C:nucleus"/>
    <property type="evidence" value="ECO:0007669"/>
    <property type="project" value="TreeGrafter"/>
</dbReference>
<protein>
    <recommendedName>
        <fullName evidence="3">UBA domain-containing protein</fullName>
    </recommendedName>
</protein>
<evidence type="ECO:0000259" key="3">
    <source>
        <dbReference type="PROSITE" id="PS50030"/>
    </source>
</evidence>
<dbReference type="PANTHER" id="PTHR39597:SF1">
    <property type="entry name" value="UBA DOMAIN-CONTAINING PROTEIN RUP1"/>
    <property type="match status" value="1"/>
</dbReference>
<organism evidence="4 5">
    <name type="scientific">Orbilia ellipsospora</name>
    <dbReference type="NCBI Taxonomy" id="2528407"/>
    <lineage>
        <taxon>Eukaryota</taxon>
        <taxon>Fungi</taxon>
        <taxon>Dikarya</taxon>
        <taxon>Ascomycota</taxon>
        <taxon>Pezizomycotina</taxon>
        <taxon>Orbiliomycetes</taxon>
        <taxon>Orbiliales</taxon>
        <taxon>Orbiliaceae</taxon>
        <taxon>Orbilia</taxon>
    </lineage>
</organism>
<dbReference type="PANTHER" id="PTHR39597">
    <property type="entry name" value="UBA DOMAIN-CONTAINING PROTEIN RUP1"/>
    <property type="match status" value="1"/>
</dbReference>
<dbReference type="SUPFAM" id="SSF46934">
    <property type="entry name" value="UBA-like"/>
    <property type="match status" value="1"/>
</dbReference>
<reference evidence="4 5" key="1">
    <citation type="submission" date="2019-10" db="EMBL/GenBank/DDBJ databases">
        <authorList>
            <person name="Palmer J.M."/>
        </authorList>
    </citation>
    <scope>NUCLEOTIDE SEQUENCE [LARGE SCALE GENOMIC DNA]</scope>
    <source>
        <strain evidence="4 5">TWF694</strain>
    </source>
</reference>
<feature type="region of interest" description="Disordered" evidence="2">
    <location>
        <begin position="117"/>
        <end position="138"/>
    </location>
</feature>
<dbReference type="PROSITE" id="PS50030">
    <property type="entry name" value="UBA"/>
    <property type="match status" value="1"/>
</dbReference>
<evidence type="ECO:0000313" key="5">
    <source>
        <dbReference type="Proteomes" id="UP001365542"/>
    </source>
</evidence>
<evidence type="ECO:0000256" key="2">
    <source>
        <dbReference type="SAM" id="MobiDB-lite"/>
    </source>
</evidence>
<feature type="region of interest" description="Disordered" evidence="2">
    <location>
        <begin position="796"/>
        <end position="846"/>
    </location>
</feature>
<keyword evidence="5" id="KW-1185">Reference proteome</keyword>
<gene>
    <name evidence="4" type="ORF">TWF694_006470</name>
</gene>
<evidence type="ECO:0000313" key="4">
    <source>
        <dbReference type="EMBL" id="KAK6542519.1"/>
    </source>
</evidence>
<dbReference type="AlphaFoldDB" id="A0AAV9XMS0"/>
<feature type="region of interest" description="Disordered" evidence="2">
    <location>
        <begin position="85"/>
        <end position="104"/>
    </location>
</feature>
<feature type="compositionally biased region" description="Polar residues" evidence="2">
    <location>
        <begin position="125"/>
        <end position="138"/>
    </location>
</feature>
<dbReference type="CDD" id="cd14297">
    <property type="entry name" value="UBA2_spUBP14_like"/>
    <property type="match status" value="1"/>
</dbReference>
<dbReference type="GO" id="GO:0016579">
    <property type="term" value="P:protein deubiquitination"/>
    <property type="evidence" value="ECO:0007669"/>
    <property type="project" value="TreeGrafter"/>
</dbReference>
<dbReference type="EMBL" id="JAVHJO010000002">
    <property type="protein sequence ID" value="KAK6542519.1"/>
    <property type="molecule type" value="Genomic_DNA"/>
</dbReference>
<feature type="region of interest" description="Disordered" evidence="2">
    <location>
        <begin position="704"/>
        <end position="780"/>
    </location>
</feature>
<sequence>MSGQNFSDAVAQLMELGIPQPDAEECLRKNSSDVERAVNYYFNGDLDRDRNNNRWDETAFTSERYGPMENPQRSSNYQAVDSLADPIGAKSRPPSPSRTFQIQPHDGEDADLQQALKASMEDSQRSGQTYTKDQITGTTVGFTPSDNFKRADVNTQYDSSSWAVALPNAETNAVEIFLDPLPNERKRISEQPVFLRPSSGAGSLGPLITILHSIPAARETLLQRNRILGDYGQNENWWAGHVIQLPRLVVEDDPDPIPPESVEVVRESQRLMAFLTATDRAYGTAECLGTIPSIYDLDPGTIVSKYFMALQESIKLLNNDPEMRTPLQSKAVRVSPKFEESSQTFEVFDLTIRNHLMEQGGSLYDALDALFWEEEEALDGTETYAEYFGDICTLQVRCEDPTKSPCGIDVPANIYFDRYAKEFKDEISRMKKAKAGIQSQIEELNAKERKIRLYSPMIQPHRSLDMMKMIETTKKYFEQSSNPELLGPEDEISSADQAKRCGEVAKQLAEIESRIQKKITDLKTQRDALRDKLDKMKSIFTSPENTIEGGPVLTKYVLRGVSIDRGVTYIRRQKLVPHINLEDDAAPTEMKTQDEWWSMKYHTLQLAYSDEQYGSYDVKTVLEEEVLRAARFDGQGLVLLVYAKEGSGENETEPVELPEPLKQFVAKDNEYFAKEIAEAASKPSKKRPLDGDWSIDKPYNTRDYQKEWTRGGTVNSSRAATPGDSRRNSIDMTDEDHLGAIPEPPSPPTAPQSTGGPSVHFALDNESGRDGFHGAYSSGHEMMAMEDGKVRHKGYADEDDEMTYGSQHIEFADNGTLQSAPLPPTPPPPPKSSPPAKKAPRFDLEE</sequence>
<dbReference type="PROSITE" id="PS50330">
    <property type="entry name" value="UIM"/>
    <property type="match status" value="1"/>
</dbReference>
<evidence type="ECO:0000256" key="1">
    <source>
        <dbReference type="SAM" id="Coils"/>
    </source>
</evidence>
<accession>A0AAV9XMS0</accession>
<proteinExistence type="predicted"/>
<dbReference type="Gene3D" id="1.10.8.10">
    <property type="entry name" value="DNA helicase RuvA subunit, C-terminal domain"/>
    <property type="match status" value="1"/>
</dbReference>
<dbReference type="InterPro" id="IPR003903">
    <property type="entry name" value="UIM_dom"/>
</dbReference>
<comment type="caution">
    <text evidence="4">The sequence shown here is derived from an EMBL/GenBank/DDBJ whole genome shotgun (WGS) entry which is preliminary data.</text>
</comment>
<feature type="coiled-coil region" evidence="1">
    <location>
        <begin position="512"/>
        <end position="539"/>
    </location>
</feature>
<dbReference type="InterPro" id="IPR015940">
    <property type="entry name" value="UBA"/>
</dbReference>
<feature type="region of interest" description="Disordered" evidence="2">
    <location>
        <begin position="679"/>
        <end position="698"/>
    </location>
</feature>
<feature type="domain" description="UBA" evidence="3">
    <location>
        <begin position="4"/>
        <end position="44"/>
    </location>
</feature>
<name>A0AAV9XMS0_9PEZI</name>